<sequence length="692" mass="78256">MAKKKNGKSKTSSIPKNRSNYKKTQTEIKDDYEALLEQASDAIFVSNKRGEYTDVNKRACEMLGYTKKELLKLKMIDLIPPEDHDLDPIKFDLIRTKKPTLTERRFVHKNGNIIDVEVSGVMLDDGRMQGIVRDITKRKKVEAALISGGEQFRITFENAPIGVCLTDADGYYLKVNKAYCEMLGYSEKELLSIDFPSLSHPEELQQNIDLKNIALAGEINSFEMEKRYKTKKGEIIWVLLKSSLVRNENKEPLYFIAHIQDITERKKAEDTVKESEQRFRALMEEASDAVFITKDGKLLDANANALKLLGYSKKELQTLDLKTLLHPEDIKKIQTDYAPVNSNEGYAVVESRITHKNGSHIWAEISVKKLKDGRIQAIARDITERKQAEDALKTSEERYRTLAEAAHDTIFIIDKNDTVQYVNSFGAKRLGRNPDEIIGQKRSVVFPPAIAEKQGQNLRIVFETGKPMYVEGKMLDNNNWINIDTSLAPVKNDDGNVVAVLGISRDVTEVKQGEHLSEVLNKINASINSTLDFDSIMQKVVEESRKAINCDTAIINLREDDHWVIGYVNGLITQFSSDTVGMRFSNQELKSSEIAVKTREVIVIQDAPNDASLNMKTVDKYKIRSLMVAPLFAKEEAIGTLYFIYHTDSIDFKPAEIDFAKKLSTSVSLAIQNARLYQAALESEAKKVPDKN</sequence>
<evidence type="ECO:0000256" key="1">
    <source>
        <dbReference type="SAM" id="Coils"/>
    </source>
</evidence>
<dbReference type="PANTHER" id="PTHR44757:SF2">
    <property type="entry name" value="BIOFILM ARCHITECTURE MAINTENANCE PROTEIN MBAA"/>
    <property type="match status" value="1"/>
</dbReference>
<dbReference type="NCBIfam" id="TIGR00229">
    <property type="entry name" value="sensory_box"/>
    <property type="match status" value="4"/>
</dbReference>
<dbReference type="SUPFAM" id="SSF55781">
    <property type="entry name" value="GAF domain-like"/>
    <property type="match status" value="1"/>
</dbReference>
<evidence type="ECO:0000259" key="3">
    <source>
        <dbReference type="PROSITE" id="PS50112"/>
    </source>
</evidence>
<dbReference type="SUPFAM" id="SSF55785">
    <property type="entry name" value="PYP-like sensor domain (PAS domain)"/>
    <property type="match status" value="4"/>
</dbReference>
<name>A0A0F9N6J8_9ZZZZ</name>
<dbReference type="CDD" id="cd00130">
    <property type="entry name" value="PAS"/>
    <property type="match status" value="4"/>
</dbReference>
<comment type="caution">
    <text evidence="5">The sequence shown here is derived from an EMBL/GenBank/DDBJ whole genome shotgun (WGS) entry which is preliminary data.</text>
</comment>
<feature type="domain" description="PAS" evidence="3">
    <location>
        <begin position="275"/>
        <end position="344"/>
    </location>
</feature>
<dbReference type="Pfam" id="PF01590">
    <property type="entry name" value="GAF"/>
    <property type="match status" value="1"/>
</dbReference>
<dbReference type="EMBL" id="LAZR01007578">
    <property type="protein sequence ID" value="KKM84365.1"/>
    <property type="molecule type" value="Genomic_DNA"/>
</dbReference>
<feature type="domain" description="PAS" evidence="3">
    <location>
        <begin position="395"/>
        <end position="465"/>
    </location>
</feature>
<dbReference type="InterPro" id="IPR013767">
    <property type="entry name" value="PAS_fold"/>
</dbReference>
<reference evidence="5" key="1">
    <citation type="journal article" date="2015" name="Nature">
        <title>Complex archaea that bridge the gap between prokaryotes and eukaryotes.</title>
        <authorList>
            <person name="Spang A."/>
            <person name="Saw J.H."/>
            <person name="Jorgensen S.L."/>
            <person name="Zaremba-Niedzwiedzka K."/>
            <person name="Martijn J."/>
            <person name="Lind A.E."/>
            <person name="van Eijk R."/>
            <person name="Schleper C."/>
            <person name="Guy L."/>
            <person name="Ettema T.J."/>
        </authorList>
    </citation>
    <scope>NUCLEOTIDE SEQUENCE</scope>
</reference>
<dbReference type="PANTHER" id="PTHR44757">
    <property type="entry name" value="DIGUANYLATE CYCLASE DGCP"/>
    <property type="match status" value="1"/>
</dbReference>
<dbReference type="InterPro" id="IPR029016">
    <property type="entry name" value="GAF-like_dom_sf"/>
</dbReference>
<evidence type="ECO:0000313" key="5">
    <source>
        <dbReference type="EMBL" id="KKM84365.1"/>
    </source>
</evidence>
<dbReference type="InterPro" id="IPR003018">
    <property type="entry name" value="GAF"/>
</dbReference>
<dbReference type="SMART" id="SM00086">
    <property type="entry name" value="PAC"/>
    <property type="match status" value="4"/>
</dbReference>
<dbReference type="InterPro" id="IPR052155">
    <property type="entry name" value="Biofilm_reg_signaling"/>
</dbReference>
<accession>A0A0F9N6J8</accession>
<evidence type="ECO:0000259" key="4">
    <source>
        <dbReference type="PROSITE" id="PS50113"/>
    </source>
</evidence>
<organism evidence="5">
    <name type="scientific">marine sediment metagenome</name>
    <dbReference type="NCBI Taxonomy" id="412755"/>
    <lineage>
        <taxon>unclassified sequences</taxon>
        <taxon>metagenomes</taxon>
        <taxon>ecological metagenomes</taxon>
    </lineage>
</organism>
<keyword evidence="1" id="KW-0175">Coiled coil</keyword>
<dbReference type="Pfam" id="PF00989">
    <property type="entry name" value="PAS"/>
    <property type="match status" value="2"/>
</dbReference>
<gene>
    <name evidence="5" type="ORF">LCGC14_1299900</name>
</gene>
<dbReference type="InterPro" id="IPR000700">
    <property type="entry name" value="PAS-assoc_C"/>
</dbReference>
<feature type="compositionally biased region" description="Polar residues" evidence="2">
    <location>
        <begin position="9"/>
        <end position="18"/>
    </location>
</feature>
<evidence type="ECO:0000256" key="2">
    <source>
        <dbReference type="SAM" id="MobiDB-lite"/>
    </source>
</evidence>
<feature type="domain" description="PAC" evidence="4">
    <location>
        <begin position="347"/>
        <end position="394"/>
    </location>
</feature>
<dbReference type="Gene3D" id="3.30.450.40">
    <property type="match status" value="1"/>
</dbReference>
<dbReference type="Pfam" id="PF13426">
    <property type="entry name" value="PAS_9"/>
    <property type="match status" value="1"/>
</dbReference>
<dbReference type="Gene3D" id="3.30.450.20">
    <property type="entry name" value="PAS domain"/>
    <property type="match status" value="4"/>
</dbReference>
<dbReference type="InterPro" id="IPR001610">
    <property type="entry name" value="PAC"/>
</dbReference>
<dbReference type="AlphaFoldDB" id="A0A0F9N6J8"/>
<dbReference type="InterPro" id="IPR013656">
    <property type="entry name" value="PAS_4"/>
</dbReference>
<feature type="domain" description="PAS" evidence="3">
    <location>
        <begin position="28"/>
        <end position="85"/>
    </location>
</feature>
<dbReference type="GO" id="GO:0006355">
    <property type="term" value="P:regulation of DNA-templated transcription"/>
    <property type="evidence" value="ECO:0007669"/>
    <property type="project" value="InterPro"/>
</dbReference>
<dbReference type="PROSITE" id="PS50112">
    <property type="entry name" value="PAS"/>
    <property type="match status" value="4"/>
</dbReference>
<dbReference type="SMART" id="SM00091">
    <property type="entry name" value="PAS"/>
    <property type="match status" value="4"/>
</dbReference>
<protein>
    <recommendedName>
        <fullName evidence="6">PAS domain S-box protein</fullName>
    </recommendedName>
</protein>
<feature type="domain" description="PAS" evidence="3">
    <location>
        <begin position="148"/>
        <end position="218"/>
    </location>
</feature>
<dbReference type="SMART" id="SM00065">
    <property type="entry name" value="GAF"/>
    <property type="match status" value="1"/>
</dbReference>
<evidence type="ECO:0008006" key="6">
    <source>
        <dbReference type="Google" id="ProtNLM"/>
    </source>
</evidence>
<dbReference type="InterPro" id="IPR000014">
    <property type="entry name" value="PAS"/>
</dbReference>
<dbReference type="PROSITE" id="PS50113">
    <property type="entry name" value="PAC"/>
    <property type="match status" value="3"/>
</dbReference>
<feature type="domain" description="PAC" evidence="4">
    <location>
        <begin position="454"/>
        <end position="519"/>
    </location>
</feature>
<feature type="region of interest" description="Disordered" evidence="2">
    <location>
        <begin position="1"/>
        <end position="24"/>
    </location>
</feature>
<dbReference type="InterPro" id="IPR035965">
    <property type="entry name" value="PAS-like_dom_sf"/>
</dbReference>
<feature type="coiled-coil region" evidence="1">
    <location>
        <begin position="378"/>
        <end position="405"/>
    </location>
</feature>
<dbReference type="Pfam" id="PF08448">
    <property type="entry name" value="PAS_4"/>
    <property type="match status" value="1"/>
</dbReference>
<proteinExistence type="predicted"/>
<feature type="domain" description="PAC" evidence="4">
    <location>
        <begin position="222"/>
        <end position="274"/>
    </location>
</feature>